<dbReference type="EMBL" id="CAUOFW020002254">
    <property type="protein sequence ID" value="CAK9152275.1"/>
    <property type="molecule type" value="Genomic_DNA"/>
</dbReference>
<protein>
    <submittedName>
        <fullName evidence="2">Uncharacterized protein</fullName>
    </submittedName>
</protein>
<feature type="region of interest" description="Disordered" evidence="1">
    <location>
        <begin position="1"/>
        <end position="66"/>
    </location>
</feature>
<feature type="compositionally biased region" description="Basic and acidic residues" evidence="1">
    <location>
        <begin position="37"/>
        <end position="54"/>
    </location>
</feature>
<organism evidence="2 3">
    <name type="scientific">Ilex paraguariensis</name>
    <name type="common">yerba mate</name>
    <dbReference type="NCBI Taxonomy" id="185542"/>
    <lineage>
        <taxon>Eukaryota</taxon>
        <taxon>Viridiplantae</taxon>
        <taxon>Streptophyta</taxon>
        <taxon>Embryophyta</taxon>
        <taxon>Tracheophyta</taxon>
        <taxon>Spermatophyta</taxon>
        <taxon>Magnoliopsida</taxon>
        <taxon>eudicotyledons</taxon>
        <taxon>Gunneridae</taxon>
        <taxon>Pentapetalae</taxon>
        <taxon>asterids</taxon>
        <taxon>campanulids</taxon>
        <taxon>Aquifoliales</taxon>
        <taxon>Aquifoliaceae</taxon>
        <taxon>Ilex</taxon>
    </lineage>
</organism>
<accession>A0ABC8S631</accession>
<feature type="compositionally biased region" description="Basic and acidic residues" evidence="1">
    <location>
        <begin position="8"/>
        <end position="23"/>
    </location>
</feature>
<name>A0ABC8S631_9AQUA</name>
<sequence>MANCSTNVKEEISADPVPIKDDAVGNLSGSSKAYPTEVKEGKSDDPVPIKDDAAGKPNSTEVKEEK</sequence>
<reference evidence="2 3" key="1">
    <citation type="submission" date="2024-02" db="EMBL/GenBank/DDBJ databases">
        <authorList>
            <person name="Vignale AGUSTIN F."/>
            <person name="Sosa J E."/>
            <person name="Modenutti C."/>
        </authorList>
    </citation>
    <scope>NUCLEOTIDE SEQUENCE [LARGE SCALE GENOMIC DNA]</scope>
</reference>
<keyword evidence="3" id="KW-1185">Reference proteome</keyword>
<comment type="caution">
    <text evidence="2">The sequence shown here is derived from an EMBL/GenBank/DDBJ whole genome shotgun (WGS) entry which is preliminary data.</text>
</comment>
<evidence type="ECO:0000256" key="1">
    <source>
        <dbReference type="SAM" id="MobiDB-lite"/>
    </source>
</evidence>
<proteinExistence type="predicted"/>
<dbReference type="Proteomes" id="UP001642360">
    <property type="component" value="Unassembled WGS sequence"/>
</dbReference>
<dbReference type="AlphaFoldDB" id="A0ABC8S631"/>
<evidence type="ECO:0000313" key="3">
    <source>
        <dbReference type="Proteomes" id="UP001642360"/>
    </source>
</evidence>
<gene>
    <name evidence="2" type="ORF">ILEXP_LOCUS20490</name>
</gene>
<evidence type="ECO:0000313" key="2">
    <source>
        <dbReference type="EMBL" id="CAK9152275.1"/>
    </source>
</evidence>